<feature type="transmembrane region" description="Helical" evidence="5">
    <location>
        <begin position="41"/>
        <end position="62"/>
    </location>
</feature>
<keyword evidence="3 5" id="KW-1133">Transmembrane helix</keyword>
<accession>A0A5C5YGG2</accession>
<evidence type="ECO:0000256" key="3">
    <source>
        <dbReference type="ARBA" id="ARBA00022989"/>
    </source>
</evidence>
<feature type="domain" description="DUF5698" evidence="6">
    <location>
        <begin position="28"/>
        <end position="86"/>
    </location>
</feature>
<proteinExistence type="predicted"/>
<dbReference type="InterPro" id="IPR022930">
    <property type="entry name" value="UPF0316"/>
</dbReference>
<evidence type="ECO:0000256" key="4">
    <source>
        <dbReference type="ARBA" id="ARBA00023136"/>
    </source>
</evidence>
<evidence type="ECO:0000313" key="8">
    <source>
        <dbReference type="Proteomes" id="UP000318478"/>
    </source>
</evidence>
<evidence type="ECO:0000313" key="7">
    <source>
        <dbReference type="EMBL" id="TWT73485.1"/>
    </source>
</evidence>
<keyword evidence="8" id="KW-1185">Reference proteome</keyword>
<dbReference type="EMBL" id="SJPO01000010">
    <property type="protein sequence ID" value="TWT73485.1"/>
    <property type="molecule type" value="Genomic_DNA"/>
</dbReference>
<keyword evidence="2 5" id="KW-0812">Transmembrane</keyword>
<name>A0A5C5YGG2_9BACT</name>
<dbReference type="RefSeq" id="WP_146589862.1">
    <property type="nucleotide sequence ID" value="NZ_SJPO01000010.1"/>
</dbReference>
<dbReference type="OrthoDB" id="48231at2"/>
<evidence type="ECO:0000259" key="6">
    <source>
        <dbReference type="Pfam" id="PF18955"/>
    </source>
</evidence>
<evidence type="ECO:0000256" key="2">
    <source>
        <dbReference type="ARBA" id="ARBA00022692"/>
    </source>
</evidence>
<dbReference type="PANTHER" id="PTHR40060">
    <property type="entry name" value="UPF0316 PROTEIN YEBE"/>
    <property type="match status" value="1"/>
</dbReference>
<evidence type="ECO:0000256" key="1">
    <source>
        <dbReference type="ARBA" id="ARBA00022475"/>
    </source>
</evidence>
<keyword evidence="4 5" id="KW-0472">Membrane</keyword>
<gene>
    <name evidence="7" type="ORF">Pla123a_38210</name>
</gene>
<dbReference type="PANTHER" id="PTHR40060:SF1">
    <property type="entry name" value="UPF0316 PROTEIN YEBE"/>
    <property type="match status" value="1"/>
</dbReference>
<dbReference type="Proteomes" id="UP000318478">
    <property type="component" value="Unassembled WGS sequence"/>
</dbReference>
<dbReference type="AlphaFoldDB" id="A0A5C5YGG2"/>
<organism evidence="7 8">
    <name type="scientific">Posidoniimonas polymericola</name>
    <dbReference type="NCBI Taxonomy" id="2528002"/>
    <lineage>
        <taxon>Bacteria</taxon>
        <taxon>Pseudomonadati</taxon>
        <taxon>Planctomycetota</taxon>
        <taxon>Planctomycetia</taxon>
        <taxon>Pirellulales</taxon>
        <taxon>Lacipirellulaceae</taxon>
        <taxon>Posidoniimonas</taxon>
    </lineage>
</organism>
<reference evidence="7 8" key="1">
    <citation type="submission" date="2019-02" db="EMBL/GenBank/DDBJ databases">
        <title>Deep-cultivation of Planctomycetes and their phenomic and genomic characterization uncovers novel biology.</title>
        <authorList>
            <person name="Wiegand S."/>
            <person name="Jogler M."/>
            <person name="Boedeker C."/>
            <person name="Pinto D."/>
            <person name="Vollmers J."/>
            <person name="Rivas-Marin E."/>
            <person name="Kohn T."/>
            <person name="Peeters S.H."/>
            <person name="Heuer A."/>
            <person name="Rast P."/>
            <person name="Oberbeckmann S."/>
            <person name="Bunk B."/>
            <person name="Jeske O."/>
            <person name="Meyerdierks A."/>
            <person name="Storesund J.E."/>
            <person name="Kallscheuer N."/>
            <person name="Luecker S."/>
            <person name="Lage O.M."/>
            <person name="Pohl T."/>
            <person name="Merkel B.J."/>
            <person name="Hornburger P."/>
            <person name="Mueller R.-W."/>
            <person name="Bruemmer F."/>
            <person name="Labrenz M."/>
            <person name="Spormann A.M."/>
            <person name="Op Den Camp H."/>
            <person name="Overmann J."/>
            <person name="Amann R."/>
            <person name="Jetten M.S.M."/>
            <person name="Mascher T."/>
            <person name="Medema M.H."/>
            <person name="Devos D.P."/>
            <person name="Kaster A.-K."/>
            <person name="Ovreas L."/>
            <person name="Rohde M."/>
            <person name="Galperin M.Y."/>
            <person name="Jogler C."/>
        </authorList>
    </citation>
    <scope>NUCLEOTIDE SEQUENCE [LARGE SCALE GENOMIC DNA]</scope>
    <source>
        <strain evidence="7 8">Pla123a</strain>
    </source>
</reference>
<dbReference type="Pfam" id="PF18955">
    <property type="entry name" value="DUF5698"/>
    <property type="match status" value="1"/>
</dbReference>
<keyword evidence="1" id="KW-1003">Cell membrane</keyword>
<evidence type="ECO:0000256" key="5">
    <source>
        <dbReference type="SAM" id="Phobius"/>
    </source>
</evidence>
<dbReference type="InterPro" id="IPR044035">
    <property type="entry name" value="DUF5698"/>
</dbReference>
<feature type="transmembrane region" description="Helical" evidence="5">
    <location>
        <begin position="6"/>
        <end position="29"/>
    </location>
</feature>
<comment type="caution">
    <text evidence="7">The sequence shown here is derived from an EMBL/GenBank/DDBJ whole genome shotgun (WGS) entry which is preliminary data.</text>
</comment>
<feature type="transmembrane region" description="Helical" evidence="5">
    <location>
        <begin position="68"/>
        <end position="88"/>
    </location>
</feature>
<sequence length="189" mass="20749">MEWLDSLPVGVLALLIFCLRIFDVSLGTVRTIAVVQGRSTVTVLLGFIEVLVWVTTVTHVVQRATGNPVLLVAYAGGFAAGNAVGIAVEKRLALGAVIVRFVSQSAGQEVAELLKRRSPKVFQFEGREHLAPVTLIYVPARRRDARRLIKQAMEIDPSLYYAVDSVRESNWNQPSPALPTGWRSVAKKK</sequence>
<protein>
    <recommendedName>
        <fullName evidence="6">DUF5698 domain-containing protein</fullName>
    </recommendedName>
</protein>